<keyword evidence="2" id="KW-0238">DNA-binding</keyword>
<protein>
    <submittedName>
        <fullName evidence="5">Helix-turn-helix domain-containing protein</fullName>
    </submittedName>
</protein>
<dbReference type="SUPFAM" id="SSF46689">
    <property type="entry name" value="Homeodomain-like"/>
    <property type="match status" value="1"/>
</dbReference>
<comment type="caution">
    <text evidence="5">The sequence shown here is derived from an EMBL/GenBank/DDBJ whole genome shotgun (WGS) entry which is preliminary data.</text>
</comment>
<accession>A0A9X1KQ68</accession>
<dbReference type="PANTHER" id="PTHR43280">
    <property type="entry name" value="ARAC-FAMILY TRANSCRIPTIONAL REGULATOR"/>
    <property type="match status" value="1"/>
</dbReference>
<feature type="domain" description="HTH araC/xylS-type" evidence="4">
    <location>
        <begin position="188"/>
        <end position="286"/>
    </location>
</feature>
<evidence type="ECO:0000256" key="1">
    <source>
        <dbReference type="ARBA" id="ARBA00023015"/>
    </source>
</evidence>
<organism evidence="5 6">
    <name type="scientific">Flavobacterium potami</name>
    <dbReference type="NCBI Taxonomy" id="2872310"/>
    <lineage>
        <taxon>Bacteria</taxon>
        <taxon>Pseudomonadati</taxon>
        <taxon>Bacteroidota</taxon>
        <taxon>Flavobacteriia</taxon>
        <taxon>Flavobacteriales</taxon>
        <taxon>Flavobacteriaceae</taxon>
        <taxon>Flavobacterium</taxon>
    </lineage>
</organism>
<keyword evidence="1" id="KW-0805">Transcription regulation</keyword>
<sequence length="294" mass="34403">MIKNLINSNLLDLSTPGFDIHIIKKYDNSYQVEPFITENLAVLMIRSGGVKIKLQEMIQNLSARDLIVIPKETTFTVFEVRNKLQLYLIIFSSEFAVKNCLKRELVDSFYLFIRKEPLKASLEEKEYQVLSLIYKLIHYINLEVQRTDIDYELYRISLNLFLYELKLIYAKYSSNALVNFTRKENLVIQFLTILSIHYKKQHHAKFYAGELFITSKYLSKVVKEVTGSSVKALIIEAIISEAKILLEDTQNTFAEIAEEMEFASVSIFGIFFKKHTSYSPSEYRAIYIDRYKDQ</sequence>
<dbReference type="InterPro" id="IPR009057">
    <property type="entry name" value="Homeodomain-like_sf"/>
</dbReference>
<evidence type="ECO:0000256" key="3">
    <source>
        <dbReference type="ARBA" id="ARBA00023163"/>
    </source>
</evidence>
<dbReference type="GO" id="GO:0043565">
    <property type="term" value="F:sequence-specific DNA binding"/>
    <property type="evidence" value="ECO:0007669"/>
    <property type="project" value="InterPro"/>
</dbReference>
<proteinExistence type="predicted"/>
<dbReference type="PROSITE" id="PS01124">
    <property type="entry name" value="HTH_ARAC_FAMILY_2"/>
    <property type="match status" value="1"/>
</dbReference>
<name>A0A9X1KQ68_9FLAO</name>
<gene>
    <name evidence="5" type="ORF">K6T82_03575</name>
</gene>
<dbReference type="InterPro" id="IPR018060">
    <property type="entry name" value="HTH_AraC"/>
</dbReference>
<dbReference type="GO" id="GO:0003700">
    <property type="term" value="F:DNA-binding transcription factor activity"/>
    <property type="evidence" value="ECO:0007669"/>
    <property type="project" value="InterPro"/>
</dbReference>
<dbReference type="SMART" id="SM00342">
    <property type="entry name" value="HTH_ARAC"/>
    <property type="match status" value="1"/>
</dbReference>
<evidence type="ECO:0000313" key="5">
    <source>
        <dbReference type="EMBL" id="MBZ4033831.1"/>
    </source>
</evidence>
<dbReference type="Proteomes" id="UP001139366">
    <property type="component" value="Unassembled WGS sequence"/>
</dbReference>
<dbReference type="Gene3D" id="1.10.10.60">
    <property type="entry name" value="Homeodomain-like"/>
    <property type="match status" value="1"/>
</dbReference>
<dbReference type="AlphaFoldDB" id="A0A9X1KQ68"/>
<reference evidence="5 6" key="1">
    <citation type="journal article" date="2023" name="Antonie Van Leeuwenhoek">
        <title>Flavobacterium potami sp. nov., a multi-metal resistance genes harbouring bacterium isolated from shallow river silt.</title>
        <authorList>
            <person name="Li S."/>
            <person name="Mao S."/>
            <person name="Mu W."/>
            <person name="Guo B."/>
            <person name="Li C."/>
            <person name="Zhu Q."/>
            <person name="Hou X."/>
            <person name="Zhao Y."/>
            <person name="Wei S."/>
            <person name="Liu H."/>
            <person name="Liu A."/>
        </authorList>
    </citation>
    <scope>NUCLEOTIDE SEQUENCE [LARGE SCALE GENOMIC DNA]</scope>
    <source>
        <strain evidence="5 6">17A</strain>
    </source>
</reference>
<keyword evidence="3" id="KW-0804">Transcription</keyword>
<evidence type="ECO:0000313" key="6">
    <source>
        <dbReference type="Proteomes" id="UP001139366"/>
    </source>
</evidence>
<evidence type="ECO:0000256" key="2">
    <source>
        <dbReference type="ARBA" id="ARBA00023125"/>
    </source>
</evidence>
<dbReference type="PANTHER" id="PTHR43280:SF32">
    <property type="entry name" value="TRANSCRIPTIONAL REGULATORY PROTEIN"/>
    <property type="match status" value="1"/>
</dbReference>
<evidence type="ECO:0000259" key="4">
    <source>
        <dbReference type="PROSITE" id="PS01124"/>
    </source>
</evidence>
<dbReference type="RefSeq" id="WP_223704626.1">
    <property type="nucleotide sequence ID" value="NZ_JAINUY010000001.1"/>
</dbReference>
<keyword evidence="6" id="KW-1185">Reference proteome</keyword>
<dbReference type="EMBL" id="JAINUY010000001">
    <property type="protein sequence ID" value="MBZ4033831.1"/>
    <property type="molecule type" value="Genomic_DNA"/>
</dbReference>
<dbReference type="Pfam" id="PF12833">
    <property type="entry name" value="HTH_18"/>
    <property type="match status" value="1"/>
</dbReference>